<organism evidence="5 6">
    <name type="scientific">Steroidobacter flavus</name>
    <dbReference type="NCBI Taxonomy" id="1842136"/>
    <lineage>
        <taxon>Bacteria</taxon>
        <taxon>Pseudomonadati</taxon>
        <taxon>Pseudomonadota</taxon>
        <taxon>Gammaproteobacteria</taxon>
        <taxon>Steroidobacterales</taxon>
        <taxon>Steroidobacteraceae</taxon>
        <taxon>Steroidobacter</taxon>
    </lineage>
</organism>
<evidence type="ECO:0000256" key="1">
    <source>
        <dbReference type="SAM" id="Phobius"/>
    </source>
</evidence>
<dbReference type="InterPro" id="IPR012373">
    <property type="entry name" value="Ferrdict_sens_TM"/>
</dbReference>
<keyword evidence="1" id="KW-0812">Transmembrane</keyword>
<sequence>MTMAISQHSGLDRVATEWVVRLTSGQASAADVEAARAWCELSDEHRAAFERARHLWQLAAPPAFRAAHTHSPVRRFATAAALALAIGLGLIVVNGHWTADYRTASGQQRSITLDDGSSVRMDSGTALDVDYSPGSRNITVRAGQASFEVMPDHDRPFVVHAGKVTATAVGTVYSVRRDQSVTDVVVSEGVVSVTTPDDGSVYVSAGEHARYDLDSEVLARERTNIDNALAWQRGVLVFELAPLEDVIAELTRHHAGYIVIASPKLRRRQVSGVFQVNRLDEGLRTLSAAFDIQLTQITPYLVVLR</sequence>
<reference evidence="6" key="1">
    <citation type="journal article" date="2019" name="Int. J. Syst. Evol. Microbiol.">
        <title>The Global Catalogue of Microorganisms (GCM) 10K type strain sequencing project: providing services to taxonomists for standard genome sequencing and annotation.</title>
        <authorList>
            <consortium name="The Broad Institute Genomics Platform"/>
            <consortium name="The Broad Institute Genome Sequencing Center for Infectious Disease"/>
            <person name="Wu L."/>
            <person name="Ma J."/>
        </authorList>
    </citation>
    <scope>NUCLEOTIDE SEQUENCE [LARGE SCALE GENOMIC DNA]</scope>
    <source>
        <strain evidence="6">CGMCC 1.10759</strain>
    </source>
</reference>
<accession>A0ABV8T350</accession>
<evidence type="ECO:0000259" key="4">
    <source>
        <dbReference type="Pfam" id="PF16344"/>
    </source>
</evidence>
<dbReference type="Gene3D" id="3.55.50.30">
    <property type="match status" value="1"/>
</dbReference>
<dbReference type="Pfam" id="PF04773">
    <property type="entry name" value="FecR"/>
    <property type="match status" value="1"/>
</dbReference>
<dbReference type="InterPro" id="IPR032508">
    <property type="entry name" value="FecR_C"/>
</dbReference>
<gene>
    <name evidence="5" type="ORF">ACFPN2_32045</name>
</gene>
<dbReference type="Pfam" id="PF16220">
    <property type="entry name" value="DUF4880"/>
    <property type="match status" value="1"/>
</dbReference>
<evidence type="ECO:0000259" key="2">
    <source>
        <dbReference type="Pfam" id="PF04773"/>
    </source>
</evidence>
<evidence type="ECO:0000313" key="5">
    <source>
        <dbReference type="EMBL" id="MFC4313750.1"/>
    </source>
</evidence>
<dbReference type="Gene3D" id="2.60.120.1440">
    <property type="match status" value="1"/>
</dbReference>
<feature type="domain" description="Protein FecR C-terminal" evidence="4">
    <location>
        <begin position="236"/>
        <end position="294"/>
    </location>
</feature>
<dbReference type="PANTHER" id="PTHR30273">
    <property type="entry name" value="PERIPLASMIC SIGNAL SENSOR AND SIGMA FACTOR ACTIVATOR FECR-RELATED"/>
    <property type="match status" value="1"/>
</dbReference>
<keyword evidence="1" id="KW-1133">Transmembrane helix</keyword>
<dbReference type="InterPro" id="IPR032623">
    <property type="entry name" value="FecR_N"/>
</dbReference>
<evidence type="ECO:0000259" key="3">
    <source>
        <dbReference type="Pfam" id="PF16220"/>
    </source>
</evidence>
<comment type="caution">
    <text evidence="5">The sequence shown here is derived from an EMBL/GenBank/DDBJ whole genome shotgun (WGS) entry which is preliminary data.</text>
</comment>
<dbReference type="Proteomes" id="UP001595904">
    <property type="component" value="Unassembled WGS sequence"/>
</dbReference>
<feature type="transmembrane region" description="Helical" evidence="1">
    <location>
        <begin position="76"/>
        <end position="97"/>
    </location>
</feature>
<keyword evidence="6" id="KW-1185">Reference proteome</keyword>
<dbReference type="EMBL" id="JBHSDU010000015">
    <property type="protein sequence ID" value="MFC4313750.1"/>
    <property type="molecule type" value="Genomic_DNA"/>
</dbReference>
<evidence type="ECO:0000313" key="6">
    <source>
        <dbReference type="Proteomes" id="UP001595904"/>
    </source>
</evidence>
<feature type="domain" description="FecR N-terminal" evidence="3">
    <location>
        <begin position="15"/>
        <end position="54"/>
    </location>
</feature>
<name>A0ABV8T350_9GAMM</name>
<feature type="domain" description="FecR protein" evidence="2">
    <location>
        <begin position="100"/>
        <end position="191"/>
    </location>
</feature>
<dbReference type="RefSeq" id="WP_380604348.1">
    <property type="nucleotide sequence ID" value="NZ_JBHSDU010000015.1"/>
</dbReference>
<keyword evidence="1" id="KW-0472">Membrane</keyword>
<protein>
    <submittedName>
        <fullName evidence="5">FecR family protein</fullName>
    </submittedName>
</protein>
<dbReference type="PANTHER" id="PTHR30273:SF2">
    <property type="entry name" value="PROTEIN FECR"/>
    <property type="match status" value="1"/>
</dbReference>
<dbReference type="Pfam" id="PF16344">
    <property type="entry name" value="FecR_C"/>
    <property type="match status" value="1"/>
</dbReference>
<proteinExistence type="predicted"/>
<dbReference type="PIRSF" id="PIRSF018266">
    <property type="entry name" value="FecR"/>
    <property type="match status" value="1"/>
</dbReference>
<dbReference type="InterPro" id="IPR006860">
    <property type="entry name" value="FecR"/>
</dbReference>